<dbReference type="BioCyc" id="BSUB633149:G1GM8-3131-MONOMER"/>
<reference evidence="3" key="1">
    <citation type="journal article" date="2011" name="J. Bacteriol.">
        <title>Genome sequences of eight morphologically diverse alphaproteobacteria.</title>
        <authorList>
            <consortium name="US DOE Joint Genome Institute"/>
            <person name="Brown P.J."/>
            <person name="Kysela D.T."/>
            <person name="Buechlein A."/>
            <person name="Hemmerich C."/>
            <person name="Brun Y.V."/>
        </authorList>
    </citation>
    <scope>NUCLEOTIDE SEQUENCE [LARGE SCALE GENOMIC DNA]</scope>
    <source>
        <strain evidence="3">ATCC 15264 / DSM 4735 / LMG 14903 / NBRC 16000 / CB 81</strain>
    </source>
</reference>
<accession>D9QPF7</accession>
<gene>
    <name evidence="2" type="ordered locus">Bresu_3114</name>
</gene>
<dbReference type="STRING" id="633149.Bresu_3114"/>
<dbReference type="PANTHER" id="PTHR43792:SF16">
    <property type="entry name" value="N-ACETYLTRANSFERASE DOMAIN-CONTAINING PROTEIN"/>
    <property type="match status" value="1"/>
</dbReference>
<dbReference type="KEGG" id="bsb:Bresu_3114"/>
<dbReference type="EMBL" id="CP002102">
    <property type="protein sequence ID" value="ADL02420.1"/>
    <property type="molecule type" value="Genomic_DNA"/>
</dbReference>
<organism evidence="2 3">
    <name type="scientific">Brevundimonas subvibrioides (strain ATCC 15264 / DSM 4735 / LMG 14903 / NBRC 16000 / CB 81)</name>
    <name type="common">Caulobacter subvibrioides</name>
    <dbReference type="NCBI Taxonomy" id="633149"/>
    <lineage>
        <taxon>Bacteria</taxon>
        <taxon>Pseudomonadati</taxon>
        <taxon>Pseudomonadota</taxon>
        <taxon>Alphaproteobacteria</taxon>
        <taxon>Caulobacterales</taxon>
        <taxon>Caulobacteraceae</taxon>
        <taxon>Brevundimonas</taxon>
    </lineage>
</organism>
<dbReference type="PANTHER" id="PTHR43792">
    <property type="entry name" value="GNAT FAMILY, PUTATIVE (AFU_ORTHOLOGUE AFUA_3G00765)-RELATED-RELATED"/>
    <property type="match status" value="1"/>
</dbReference>
<feature type="domain" description="N-acetyltransferase" evidence="1">
    <location>
        <begin position="11"/>
        <end position="172"/>
    </location>
</feature>
<protein>
    <submittedName>
        <fullName evidence="2">GCN5-related N-acetyltransferase</fullName>
    </submittedName>
</protein>
<evidence type="ECO:0000259" key="1">
    <source>
        <dbReference type="PROSITE" id="PS51186"/>
    </source>
</evidence>
<dbReference type="GO" id="GO:0016747">
    <property type="term" value="F:acyltransferase activity, transferring groups other than amino-acyl groups"/>
    <property type="evidence" value="ECO:0007669"/>
    <property type="project" value="InterPro"/>
</dbReference>
<dbReference type="InterPro" id="IPR051531">
    <property type="entry name" value="N-acetyltransferase"/>
</dbReference>
<sequence>MTGPILTTDRLILTPVALSDFDDLALIWHDEAFTREITGRALSQEEVWLRLLRDLGHWSALERGNWSLRLKGDGAYVGSVGVLDYRRDVSPPLDAPELGWGVRGVFQGQGLAREGVEAVLGWADTTLDVPRTVCMIGPGNLASLRLAGRLGYVTYAEGTYHGEPTLLLERSR</sequence>
<dbReference type="Pfam" id="PF13302">
    <property type="entry name" value="Acetyltransf_3"/>
    <property type="match status" value="1"/>
</dbReference>
<dbReference type="HOGENOM" id="CLU_013985_3_1_5"/>
<keyword evidence="2" id="KW-0808">Transferase</keyword>
<evidence type="ECO:0000313" key="2">
    <source>
        <dbReference type="EMBL" id="ADL02420.1"/>
    </source>
</evidence>
<dbReference type="Proteomes" id="UP000002696">
    <property type="component" value="Chromosome"/>
</dbReference>
<dbReference type="Gene3D" id="3.40.630.30">
    <property type="match status" value="1"/>
</dbReference>
<dbReference type="InterPro" id="IPR016181">
    <property type="entry name" value="Acyl_CoA_acyltransferase"/>
</dbReference>
<dbReference type="OrthoDB" id="6293260at2"/>
<dbReference type="AlphaFoldDB" id="D9QPF7"/>
<dbReference type="InterPro" id="IPR000182">
    <property type="entry name" value="GNAT_dom"/>
</dbReference>
<dbReference type="SUPFAM" id="SSF55729">
    <property type="entry name" value="Acyl-CoA N-acyltransferases (Nat)"/>
    <property type="match status" value="1"/>
</dbReference>
<name>D9QPF7_BRESC</name>
<dbReference type="eggNOG" id="COG1670">
    <property type="taxonomic scope" value="Bacteria"/>
</dbReference>
<keyword evidence="3" id="KW-1185">Reference proteome</keyword>
<proteinExistence type="predicted"/>
<evidence type="ECO:0000313" key="3">
    <source>
        <dbReference type="Proteomes" id="UP000002696"/>
    </source>
</evidence>
<dbReference type="RefSeq" id="WP_013270520.1">
    <property type="nucleotide sequence ID" value="NC_014375.1"/>
</dbReference>
<dbReference type="PROSITE" id="PS51186">
    <property type="entry name" value="GNAT"/>
    <property type="match status" value="1"/>
</dbReference>
<dbReference type="InParanoid" id="D9QPF7"/>